<reference evidence="3 4" key="1">
    <citation type="journal article" date="2013" name="Environ. Microbiol.">
        <title>Complete genome, catabolic sub-proteomes and key-metabolites of Desulfobacula toluolica Tol2, a marine, aromatic compound-degrading, sulfate-reducing bacterium.</title>
        <authorList>
            <person name="Wohlbrand L."/>
            <person name="Jacob J.H."/>
            <person name="Kube M."/>
            <person name="Mussmann M."/>
            <person name="Jarling R."/>
            <person name="Beck A."/>
            <person name="Amann R."/>
            <person name="Wilkes H."/>
            <person name="Reinhardt R."/>
            <person name="Rabus R."/>
        </authorList>
    </citation>
    <scope>NUCLEOTIDE SEQUENCE [LARGE SCALE GENOMIC DNA]</scope>
    <source>
        <strain evidence="4">DSM 7467 / Tol2</strain>
    </source>
</reference>
<dbReference type="STRING" id="651182.TOL2_C25900"/>
<dbReference type="SUPFAM" id="SSF52540">
    <property type="entry name" value="P-loop containing nucleoside triphosphate hydrolases"/>
    <property type="match status" value="1"/>
</dbReference>
<accession>K0N9U0</accession>
<dbReference type="Pfam" id="PF20469">
    <property type="entry name" value="OLD-like_TOPRIM"/>
    <property type="match status" value="1"/>
</dbReference>
<keyword evidence="3" id="KW-0540">Nuclease</keyword>
<evidence type="ECO:0000313" key="4">
    <source>
        <dbReference type="Proteomes" id="UP000007347"/>
    </source>
</evidence>
<keyword evidence="3" id="KW-0378">Hydrolase</keyword>
<dbReference type="InterPro" id="IPR034139">
    <property type="entry name" value="TOPRIM_OLD"/>
</dbReference>
<keyword evidence="3" id="KW-0255">Endonuclease</keyword>
<evidence type="ECO:0000313" key="3">
    <source>
        <dbReference type="EMBL" id="CCK80749.1"/>
    </source>
</evidence>
<dbReference type="InterPro" id="IPR041685">
    <property type="entry name" value="AAA_GajA/Old/RecF-like"/>
</dbReference>
<name>K0N9U0_DESTT</name>
<keyword evidence="4" id="KW-1185">Reference proteome</keyword>
<protein>
    <submittedName>
        <fullName evidence="3">Putative ATP-dependent endonuclease, OLD family</fullName>
    </submittedName>
</protein>
<sequence>MKIKEVKIENWRSIQSGNLSFQDLMIFIGQNNHGKSNILSALLFFFGEIKPQELDFYNESEELHVEIVFSNLDENDKSTFNKYLTSDNEIKVRKTAYFSGNFDYKGYVQNPTTEWLQENNASAYTTRAVAEALPLAEFLPESGRITNANIVFAQTQYISRNSDSIEFSYELESTNFLGLKNVAKGIFGQIFHIPAVRNATDDYITKDSSPFGSLYSKLIEQMSSSNPDWISAKENISGLFGLLNKTDENGNHNAQRPQELTRFEAKLSSHLSSWGAEIDVEIVAPNIDDVFKANTKVWINDGVKTDINRKGHGLQRALIFALIKTIAETLREEHLAAQESEQGTSSRRASNSMFFILEEPELYLHPQAQRALFETLTTLADSGAQVSFSTHSSALVDLERYKSICIVRKDSPTTGTTVCQCTDDIFSGDSKKDFNLSYWVNPDRSELFFAQKVILVEGATEKTVIPFLAQKIECFKHEYSVIDCGSKNNIPAYCGLLNKFSIPYVAVYDVDHQNGKSQQAIESADIATNAITAAIDSDFGTTIALVNDIEEELQMPQGTGSKPYVALEEINKESFEITGQMKSKIEKMFE</sequence>
<evidence type="ECO:0000259" key="1">
    <source>
        <dbReference type="Pfam" id="PF13175"/>
    </source>
</evidence>
<feature type="domain" description="OLD protein-like TOPRIM" evidence="2">
    <location>
        <begin position="448"/>
        <end position="511"/>
    </location>
</feature>
<dbReference type="Pfam" id="PF13175">
    <property type="entry name" value="AAA_15"/>
    <property type="match status" value="1"/>
</dbReference>
<dbReference type="OrthoDB" id="5422899at2"/>
<dbReference type="PANTHER" id="PTHR43581:SF2">
    <property type="entry name" value="EXCINUCLEASE ATPASE SUBUNIT"/>
    <property type="match status" value="1"/>
</dbReference>
<dbReference type="GO" id="GO:0004519">
    <property type="term" value="F:endonuclease activity"/>
    <property type="evidence" value="ECO:0007669"/>
    <property type="project" value="UniProtKB-KW"/>
</dbReference>
<dbReference type="CDD" id="cd01026">
    <property type="entry name" value="TOPRIM_OLD"/>
    <property type="match status" value="1"/>
</dbReference>
<dbReference type="PANTHER" id="PTHR43581">
    <property type="entry name" value="ATP/GTP PHOSPHATASE"/>
    <property type="match status" value="1"/>
</dbReference>
<dbReference type="EMBL" id="FO203503">
    <property type="protein sequence ID" value="CCK80749.1"/>
    <property type="molecule type" value="Genomic_DNA"/>
</dbReference>
<dbReference type="Gene3D" id="3.40.50.300">
    <property type="entry name" value="P-loop containing nucleotide triphosphate hydrolases"/>
    <property type="match status" value="1"/>
</dbReference>
<dbReference type="PATRIC" id="fig|651182.5.peg.3046"/>
<dbReference type="KEGG" id="dto:TOL2_C25900"/>
<dbReference type="AlphaFoldDB" id="K0N9U0"/>
<dbReference type="InterPro" id="IPR027417">
    <property type="entry name" value="P-loop_NTPase"/>
</dbReference>
<dbReference type="HOGENOM" id="CLU_017618_1_0_7"/>
<gene>
    <name evidence="3" type="ordered locus">TOL2_C25900</name>
</gene>
<proteinExistence type="predicted"/>
<evidence type="ECO:0000259" key="2">
    <source>
        <dbReference type="Pfam" id="PF20469"/>
    </source>
</evidence>
<organism evidence="3 4">
    <name type="scientific">Desulfobacula toluolica (strain DSM 7467 / Tol2)</name>
    <dbReference type="NCBI Taxonomy" id="651182"/>
    <lineage>
        <taxon>Bacteria</taxon>
        <taxon>Pseudomonadati</taxon>
        <taxon>Thermodesulfobacteriota</taxon>
        <taxon>Desulfobacteria</taxon>
        <taxon>Desulfobacterales</taxon>
        <taxon>Desulfobacteraceae</taxon>
        <taxon>Desulfobacula</taxon>
    </lineage>
</organism>
<dbReference type="InterPro" id="IPR051396">
    <property type="entry name" value="Bact_Antivir_Def_Nuclease"/>
</dbReference>
<dbReference type="Proteomes" id="UP000007347">
    <property type="component" value="Chromosome"/>
</dbReference>
<feature type="domain" description="Endonuclease GajA/Old nuclease/RecF-like AAA" evidence="1">
    <location>
        <begin position="1"/>
        <end position="396"/>
    </location>
</feature>
<dbReference type="RefSeq" id="WP_014958055.1">
    <property type="nucleotide sequence ID" value="NC_018645.1"/>
</dbReference>